<keyword evidence="1" id="KW-1133">Transmembrane helix</keyword>
<keyword evidence="1" id="KW-0521">NADP</keyword>
<keyword evidence="1" id="KW-0472">Membrane</keyword>
<dbReference type="SUPFAM" id="SSF51735">
    <property type="entry name" value="NAD(P)-binding Rossmann-fold domains"/>
    <property type="match status" value="1"/>
</dbReference>
<accession>A0A1B0GQL0</accession>
<name>A0A1B0GQL0_PHLPP</name>
<dbReference type="InterPro" id="IPR013120">
    <property type="entry name" value="FAR_NAD-bd"/>
</dbReference>
<dbReference type="GO" id="GO:0102965">
    <property type="term" value="F:alcohol-forming long-chain fatty acyl-CoA reductase activity"/>
    <property type="evidence" value="ECO:0007669"/>
    <property type="project" value="UniProtKB-EC"/>
</dbReference>
<dbReference type="VEuPathDB" id="VectorBase:PPAPM1_011666"/>
<dbReference type="AlphaFoldDB" id="A0A1B0GQL0"/>
<dbReference type="Pfam" id="PF07993">
    <property type="entry name" value="NAD_binding_4"/>
    <property type="match status" value="1"/>
</dbReference>
<feature type="transmembrane region" description="Helical" evidence="1">
    <location>
        <begin position="331"/>
        <end position="348"/>
    </location>
</feature>
<dbReference type="VEuPathDB" id="VectorBase:PPAI009814"/>
<dbReference type="InterPro" id="IPR026055">
    <property type="entry name" value="FAR"/>
</dbReference>
<dbReference type="PANTHER" id="PTHR11011">
    <property type="entry name" value="MALE STERILITY PROTEIN 2-RELATED"/>
    <property type="match status" value="1"/>
</dbReference>
<dbReference type="GO" id="GO:0080019">
    <property type="term" value="F:alcohol-forming very long-chain fatty acyl-CoA reductase activity"/>
    <property type="evidence" value="ECO:0007669"/>
    <property type="project" value="InterPro"/>
</dbReference>
<dbReference type="GO" id="GO:0005777">
    <property type="term" value="C:peroxisome"/>
    <property type="evidence" value="ECO:0007669"/>
    <property type="project" value="TreeGrafter"/>
</dbReference>
<proteinExistence type="inferred from homology"/>
<comment type="similarity">
    <text evidence="1">Belongs to the fatty acyl-CoA reductase family.</text>
</comment>
<keyword evidence="1" id="KW-0444">Lipid biosynthesis</keyword>
<dbReference type="Gene3D" id="3.40.50.720">
    <property type="entry name" value="NAD(P)-binding Rossmann-like Domain"/>
    <property type="match status" value="1"/>
</dbReference>
<dbReference type="EnsemblMetazoa" id="PPAI009814-RA">
    <property type="protein sequence ID" value="PPAI009814-PA"/>
    <property type="gene ID" value="PPAI009814"/>
</dbReference>
<keyword evidence="3" id="KW-1185">Reference proteome</keyword>
<feature type="transmembrane region" description="Helical" evidence="1">
    <location>
        <begin position="12"/>
        <end position="35"/>
    </location>
</feature>
<dbReference type="InterPro" id="IPR036291">
    <property type="entry name" value="NAD(P)-bd_dom_sf"/>
</dbReference>
<sequence>MDNKLCRLKDFFANRCILITGGTGFIGMALIEALLTSSPDLRRIYVVVREKKGLKPAERIFKLLSSEIFDHLSPETKAKVVPILGDLTAENFGIEPSILAEIRGTVTVVYHNAGLIKFNRSLKDTVLMNVLSTLRCIELAKSLAKLSAFIYTSSITANTNIQGKISEKVYKTKRSPKEMIMLALESPSTLDKVPEIKSDMIEGHVNSYTYSKQLAENLILEELSGFPAGIVRPALGHVKGGVRSICGNPRTIHFSIPCDHVVNCMMALAVSLGTQEISPKLPVVAHLCNNRTVNPITMQDFVKILNEESWKNPCDTYFLLPRIKIRNGFRGIIYFIASYLAAIALFVPEKFINISTGKIKGINIVDMQYKLSRHIAELCNVIYD</sequence>
<dbReference type="EMBL" id="AJVK01007307">
    <property type="status" value="NOT_ANNOTATED_CDS"/>
    <property type="molecule type" value="Genomic_DNA"/>
</dbReference>
<evidence type="ECO:0000256" key="1">
    <source>
        <dbReference type="RuleBase" id="RU363097"/>
    </source>
</evidence>
<dbReference type="GO" id="GO:0035336">
    <property type="term" value="P:long-chain fatty-acyl-CoA metabolic process"/>
    <property type="evidence" value="ECO:0007669"/>
    <property type="project" value="TreeGrafter"/>
</dbReference>
<reference evidence="2" key="1">
    <citation type="submission" date="2022-08" db="UniProtKB">
        <authorList>
            <consortium name="EnsemblMetazoa"/>
        </authorList>
    </citation>
    <scope>IDENTIFICATION</scope>
    <source>
        <strain evidence="2">Israel</strain>
    </source>
</reference>
<keyword evidence="1" id="KW-0560">Oxidoreductase</keyword>
<evidence type="ECO:0000313" key="2">
    <source>
        <dbReference type="EnsemblMetazoa" id="PPAI009814-PA"/>
    </source>
</evidence>
<dbReference type="PANTHER" id="PTHR11011:SF116">
    <property type="entry name" value="FATTY ACYL-COA REDUCTASE CG5065-RELATED"/>
    <property type="match status" value="1"/>
</dbReference>
<comment type="catalytic activity">
    <reaction evidence="1">
        <text>a long-chain fatty acyl-CoA + 2 NADPH + 2 H(+) = a long-chain primary fatty alcohol + 2 NADP(+) + CoA</text>
        <dbReference type="Rhea" id="RHEA:52716"/>
        <dbReference type="ChEBI" id="CHEBI:15378"/>
        <dbReference type="ChEBI" id="CHEBI:57287"/>
        <dbReference type="ChEBI" id="CHEBI:57783"/>
        <dbReference type="ChEBI" id="CHEBI:58349"/>
        <dbReference type="ChEBI" id="CHEBI:77396"/>
        <dbReference type="ChEBI" id="CHEBI:83139"/>
        <dbReference type="EC" id="1.2.1.84"/>
    </reaction>
</comment>
<dbReference type="Proteomes" id="UP000092462">
    <property type="component" value="Unassembled WGS sequence"/>
</dbReference>
<keyword evidence="1" id="KW-0443">Lipid metabolism</keyword>
<evidence type="ECO:0000313" key="3">
    <source>
        <dbReference type="Proteomes" id="UP000092462"/>
    </source>
</evidence>
<comment type="function">
    <text evidence="1">Catalyzes the reduction of fatty acyl-CoA to fatty alcohols.</text>
</comment>
<protein>
    <recommendedName>
        <fullName evidence="1">Fatty acyl-CoA reductase</fullName>
        <ecNumber evidence="1">1.2.1.84</ecNumber>
    </recommendedName>
</protein>
<organism evidence="2 3">
    <name type="scientific">Phlebotomus papatasi</name>
    <name type="common">Sandfly</name>
    <dbReference type="NCBI Taxonomy" id="29031"/>
    <lineage>
        <taxon>Eukaryota</taxon>
        <taxon>Metazoa</taxon>
        <taxon>Ecdysozoa</taxon>
        <taxon>Arthropoda</taxon>
        <taxon>Hexapoda</taxon>
        <taxon>Insecta</taxon>
        <taxon>Pterygota</taxon>
        <taxon>Neoptera</taxon>
        <taxon>Endopterygota</taxon>
        <taxon>Diptera</taxon>
        <taxon>Nematocera</taxon>
        <taxon>Psychodoidea</taxon>
        <taxon>Psychodidae</taxon>
        <taxon>Phlebotomus</taxon>
        <taxon>Phlebotomus</taxon>
    </lineage>
</organism>
<dbReference type="EC" id="1.2.1.84" evidence="1"/>
<keyword evidence="1" id="KW-0812">Transmembrane</keyword>